<dbReference type="AlphaFoldDB" id="A0A8X6ICQ7"/>
<dbReference type="Proteomes" id="UP000886998">
    <property type="component" value="Unassembled WGS sequence"/>
</dbReference>
<evidence type="ECO:0000313" key="1">
    <source>
        <dbReference type="EMBL" id="GFS39813.1"/>
    </source>
</evidence>
<accession>A0A8X6ICQ7</accession>
<sequence>MAIFSLWFVCPQGLLIPQKREKKQSNGLWFFFSQIFLPSYVFKDGNPDMPVLWRHYAAPPELCLSARPSHGEFIWTNSSPGLLQLAISPTIALFASSNE</sequence>
<proteinExistence type="predicted"/>
<name>A0A8X6ICQ7_9ARAC</name>
<gene>
    <name evidence="1" type="ORF">TNIN_235021</name>
</gene>
<dbReference type="EMBL" id="BMAV01025235">
    <property type="protein sequence ID" value="GFS39813.1"/>
    <property type="molecule type" value="Genomic_DNA"/>
</dbReference>
<reference evidence="1" key="1">
    <citation type="submission" date="2020-08" db="EMBL/GenBank/DDBJ databases">
        <title>Multicomponent nature underlies the extraordinary mechanical properties of spider dragline silk.</title>
        <authorList>
            <person name="Kono N."/>
            <person name="Nakamura H."/>
            <person name="Mori M."/>
            <person name="Yoshida Y."/>
            <person name="Ohtoshi R."/>
            <person name="Malay A.D."/>
            <person name="Moran D.A.P."/>
            <person name="Tomita M."/>
            <person name="Numata K."/>
            <person name="Arakawa K."/>
        </authorList>
    </citation>
    <scope>NUCLEOTIDE SEQUENCE</scope>
</reference>
<organism evidence="1 2">
    <name type="scientific">Trichonephila inaurata madagascariensis</name>
    <dbReference type="NCBI Taxonomy" id="2747483"/>
    <lineage>
        <taxon>Eukaryota</taxon>
        <taxon>Metazoa</taxon>
        <taxon>Ecdysozoa</taxon>
        <taxon>Arthropoda</taxon>
        <taxon>Chelicerata</taxon>
        <taxon>Arachnida</taxon>
        <taxon>Araneae</taxon>
        <taxon>Araneomorphae</taxon>
        <taxon>Entelegynae</taxon>
        <taxon>Araneoidea</taxon>
        <taxon>Nephilidae</taxon>
        <taxon>Trichonephila</taxon>
        <taxon>Trichonephila inaurata</taxon>
    </lineage>
</organism>
<keyword evidence="2" id="KW-1185">Reference proteome</keyword>
<protein>
    <submittedName>
        <fullName evidence="1">Uncharacterized protein</fullName>
    </submittedName>
</protein>
<evidence type="ECO:0000313" key="2">
    <source>
        <dbReference type="Proteomes" id="UP000886998"/>
    </source>
</evidence>
<comment type="caution">
    <text evidence="1">The sequence shown here is derived from an EMBL/GenBank/DDBJ whole genome shotgun (WGS) entry which is preliminary data.</text>
</comment>